<accession>A0A8J3F5F9</accession>
<evidence type="ECO:0000313" key="7">
    <source>
        <dbReference type="EMBL" id="GGI54019.1"/>
    </source>
</evidence>
<keyword evidence="2 5" id="KW-0812">Transmembrane</keyword>
<keyword evidence="4 5" id="KW-0472">Membrane</keyword>
<gene>
    <name evidence="7" type="ORF">GCM10011430_11930</name>
</gene>
<dbReference type="RefSeq" id="WP_188420124.1">
    <property type="nucleotide sequence ID" value="NZ_BMDP01000002.1"/>
</dbReference>
<evidence type="ECO:0000256" key="4">
    <source>
        <dbReference type="ARBA" id="ARBA00023136"/>
    </source>
</evidence>
<feature type="transmembrane region" description="Helical" evidence="5">
    <location>
        <begin position="103"/>
        <end position="124"/>
    </location>
</feature>
<keyword evidence="8" id="KW-1185">Reference proteome</keyword>
<evidence type="ECO:0000256" key="1">
    <source>
        <dbReference type="ARBA" id="ARBA00004127"/>
    </source>
</evidence>
<evidence type="ECO:0000256" key="3">
    <source>
        <dbReference type="ARBA" id="ARBA00022989"/>
    </source>
</evidence>
<organism evidence="7 8">
    <name type="scientific">Oxalicibacterium solurbis</name>
    <dbReference type="NCBI Taxonomy" id="69280"/>
    <lineage>
        <taxon>Bacteria</taxon>
        <taxon>Pseudomonadati</taxon>
        <taxon>Pseudomonadota</taxon>
        <taxon>Betaproteobacteria</taxon>
        <taxon>Burkholderiales</taxon>
        <taxon>Oxalobacteraceae</taxon>
        <taxon>Oxalicibacterium</taxon>
    </lineage>
</organism>
<dbReference type="GO" id="GO:0012505">
    <property type="term" value="C:endomembrane system"/>
    <property type="evidence" value="ECO:0007669"/>
    <property type="project" value="UniProtKB-SubCell"/>
</dbReference>
<evidence type="ECO:0000256" key="5">
    <source>
        <dbReference type="SAM" id="Phobius"/>
    </source>
</evidence>
<comment type="caution">
    <text evidence="7">The sequence shown here is derived from an EMBL/GenBank/DDBJ whole genome shotgun (WGS) entry which is preliminary data.</text>
</comment>
<dbReference type="Pfam" id="PF06803">
    <property type="entry name" value="DUF1232"/>
    <property type="match status" value="1"/>
</dbReference>
<proteinExistence type="predicted"/>
<sequence>MRQQLREWARRLKRDIVMLWFARQHPDTPLHARLLCIAAVLYTLSPIDLVPDFIPVLGYLDDVLLVPALIWLAIRLLPPHVVEECRQRASEWMVAQGEKPKSLIGAALVVIVWIVLAWLCWRWLAN</sequence>
<evidence type="ECO:0000256" key="2">
    <source>
        <dbReference type="ARBA" id="ARBA00022692"/>
    </source>
</evidence>
<name>A0A8J3F5F9_9BURK</name>
<dbReference type="Proteomes" id="UP000627205">
    <property type="component" value="Unassembled WGS sequence"/>
</dbReference>
<feature type="domain" description="DUF1232" evidence="6">
    <location>
        <begin position="32"/>
        <end position="67"/>
    </location>
</feature>
<keyword evidence="3 5" id="KW-1133">Transmembrane helix</keyword>
<dbReference type="AlphaFoldDB" id="A0A8J3F5F9"/>
<dbReference type="InterPro" id="IPR010652">
    <property type="entry name" value="DUF1232"/>
</dbReference>
<evidence type="ECO:0000313" key="8">
    <source>
        <dbReference type="Proteomes" id="UP000627205"/>
    </source>
</evidence>
<reference evidence="7" key="2">
    <citation type="submission" date="2020-09" db="EMBL/GenBank/DDBJ databases">
        <authorList>
            <person name="Sun Q."/>
            <person name="Sedlacek I."/>
        </authorList>
    </citation>
    <scope>NUCLEOTIDE SEQUENCE</scope>
    <source>
        <strain evidence="7">CCM 7664</strain>
    </source>
</reference>
<evidence type="ECO:0000259" key="6">
    <source>
        <dbReference type="Pfam" id="PF06803"/>
    </source>
</evidence>
<protein>
    <recommendedName>
        <fullName evidence="6">DUF1232 domain-containing protein</fullName>
    </recommendedName>
</protein>
<dbReference type="EMBL" id="BMDP01000002">
    <property type="protein sequence ID" value="GGI54019.1"/>
    <property type="molecule type" value="Genomic_DNA"/>
</dbReference>
<reference evidence="7" key="1">
    <citation type="journal article" date="2014" name="Int. J. Syst. Evol. Microbiol.">
        <title>Complete genome sequence of Corynebacterium casei LMG S-19264T (=DSM 44701T), isolated from a smear-ripened cheese.</title>
        <authorList>
            <consortium name="US DOE Joint Genome Institute (JGI-PGF)"/>
            <person name="Walter F."/>
            <person name="Albersmeier A."/>
            <person name="Kalinowski J."/>
            <person name="Ruckert C."/>
        </authorList>
    </citation>
    <scope>NUCLEOTIDE SEQUENCE</scope>
    <source>
        <strain evidence="7">CCM 7664</strain>
    </source>
</reference>
<comment type="subcellular location">
    <subcellularLocation>
        <location evidence="1">Endomembrane system</location>
        <topology evidence="1">Multi-pass membrane protein</topology>
    </subcellularLocation>
</comment>